<dbReference type="InterPro" id="IPR004107">
    <property type="entry name" value="Integrase_SAM-like_N"/>
</dbReference>
<feature type="domain" description="Integrase SAM-like N-terminal" evidence="2">
    <location>
        <begin position="18"/>
        <end position="56"/>
    </location>
</feature>
<dbReference type="RefSeq" id="WP_119118020.1">
    <property type="nucleotide sequence ID" value="NZ_QWVS01000032.1"/>
</dbReference>
<sequence>MGTAYRNFNLVVCTTYGKHEVQLSSFEVGETIVRIHLIPYFQSIPLSKITAYGIDQLYTQKLNAGLANATVKKIHNLLSKTLQKAVK</sequence>
<accession>A0A398B495</accession>
<name>A0A398B495_9BACI</name>
<organism evidence="3 4">
    <name type="scientific">Peribacillus asahii</name>
    <dbReference type="NCBI Taxonomy" id="228899"/>
    <lineage>
        <taxon>Bacteria</taxon>
        <taxon>Bacillati</taxon>
        <taxon>Bacillota</taxon>
        <taxon>Bacilli</taxon>
        <taxon>Bacillales</taxon>
        <taxon>Bacillaceae</taxon>
        <taxon>Peribacillus</taxon>
    </lineage>
</organism>
<protein>
    <recommendedName>
        <fullName evidence="2">Integrase SAM-like N-terminal domain-containing protein</fullName>
    </recommendedName>
</protein>
<dbReference type="InterPro" id="IPR011010">
    <property type="entry name" value="DNA_brk_join_enz"/>
</dbReference>
<comment type="caution">
    <text evidence="3">The sequence shown here is derived from an EMBL/GenBank/DDBJ whole genome shotgun (WGS) entry which is preliminary data.</text>
</comment>
<dbReference type="AlphaFoldDB" id="A0A398B495"/>
<evidence type="ECO:0000259" key="2">
    <source>
        <dbReference type="Pfam" id="PF14659"/>
    </source>
</evidence>
<dbReference type="Proteomes" id="UP000266016">
    <property type="component" value="Unassembled WGS sequence"/>
</dbReference>
<keyword evidence="1" id="KW-0238">DNA-binding</keyword>
<proteinExistence type="predicted"/>
<keyword evidence="4" id="KW-1185">Reference proteome</keyword>
<dbReference type="GO" id="GO:0015074">
    <property type="term" value="P:DNA integration"/>
    <property type="evidence" value="ECO:0007669"/>
    <property type="project" value="InterPro"/>
</dbReference>
<evidence type="ECO:0000313" key="3">
    <source>
        <dbReference type="EMBL" id="RID83638.1"/>
    </source>
</evidence>
<dbReference type="GO" id="GO:0003677">
    <property type="term" value="F:DNA binding"/>
    <property type="evidence" value="ECO:0007669"/>
    <property type="project" value="UniProtKB-KW"/>
</dbReference>
<dbReference type="InterPro" id="IPR010998">
    <property type="entry name" value="Integrase_recombinase_N"/>
</dbReference>
<gene>
    <name evidence="3" type="ORF">D1953_15135</name>
</gene>
<evidence type="ECO:0000313" key="4">
    <source>
        <dbReference type="Proteomes" id="UP000266016"/>
    </source>
</evidence>
<dbReference type="Gene3D" id="1.10.150.130">
    <property type="match status" value="1"/>
</dbReference>
<reference evidence="3 4" key="1">
    <citation type="submission" date="2018-08" db="EMBL/GenBank/DDBJ databases">
        <title>Bacillus jemisoniae sp. nov., Bacillus chryseoplanitiae sp. nov., Bacillus resnikiae sp. nov., and Bacillus frankliniae sp. nov., isolated from Viking spacecraft and associated surfaces.</title>
        <authorList>
            <person name="Seuylemezian A."/>
            <person name="Vaishampayan P."/>
        </authorList>
    </citation>
    <scope>NUCLEOTIDE SEQUENCE [LARGE SCALE GENOMIC DNA]</scope>
    <source>
        <strain evidence="3 4">MA001</strain>
    </source>
</reference>
<dbReference type="SUPFAM" id="SSF56349">
    <property type="entry name" value="DNA breaking-rejoining enzymes"/>
    <property type="match status" value="1"/>
</dbReference>
<evidence type="ECO:0000256" key="1">
    <source>
        <dbReference type="ARBA" id="ARBA00023125"/>
    </source>
</evidence>
<dbReference type="Pfam" id="PF14659">
    <property type="entry name" value="Phage_int_SAM_3"/>
    <property type="match status" value="1"/>
</dbReference>
<dbReference type="EMBL" id="QWVS01000032">
    <property type="protein sequence ID" value="RID83638.1"/>
    <property type="molecule type" value="Genomic_DNA"/>
</dbReference>